<dbReference type="AlphaFoldDB" id="A0A9X2S616"/>
<feature type="transmembrane region" description="Helical" evidence="1">
    <location>
        <begin position="41"/>
        <end position="60"/>
    </location>
</feature>
<dbReference type="OrthoDB" id="1903708at2"/>
<organism evidence="2 3">
    <name type="scientific">Anaerosalibacter massiliensis</name>
    <dbReference type="NCBI Taxonomy" id="1347392"/>
    <lineage>
        <taxon>Bacteria</taxon>
        <taxon>Bacillati</taxon>
        <taxon>Bacillota</taxon>
        <taxon>Tissierellia</taxon>
        <taxon>Tissierellales</taxon>
        <taxon>Sporanaerobacteraceae</taxon>
        <taxon>Anaerosalibacter</taxon>
    </lineage>
</organism>
<proteinExistence type="predicted"/>
<reference evidence="2" key="1">
    <citation type="submission" date="2022-07" db="EMBL/GenBank/DDBJ databases">
        <title>Enhanced cultured diversity of the mouse gut microbiota enables custom-made synthetic communities.</title>
        <authorList>
            <person name="Afrizal A."/>
        </authorList>
    </citation>
    <scope>NUCLEOTIDE SEQUENCE</scope>
    <source>
        <strain evidence="2">DSM 29482</strain>
    </source>
</reference>
<keyword evidence="3" id="KW-1185">Reference proteome</keyword>
<feature type="transmembrane region" description="Helical" evidence="1">
    <location>
        <begin position="12"/>
        <end position="35"/>
    </location>
</feature>
<evidence type="ECO:0000313" key="3">
    <source>
        <dbReference type="Proteomes" id="UP001142078"/>
    </source>
</evidence>
<protein>
    <submittedName>
        <fullName evidence="2">Uncharacterized protein</fullName>
    </submittedName>
</protein>
<dbReference type="EMBL" id="JANJZL010000012">
    <property type="protein sequence ID" value="MCR2045148.1"/>
    <property type="molecule type" value="Genomic_DNA"/>
</dbReference>
<name>A0A9X2S616_9FIRM</name>
<dbReference type="RefSeq" id="WP_042679659.1">
    <property type="nucleotide sequence ID" value="NZ_CABKTM010000014.1"/>
</dbReference>
<sequence length="151" mass="17877">MKIYKYNSLRYFLAVTAQIILLICILIWGILGILGNEPQNIHKLVVIIIPVLLVTTIGSISQPDKVTDDDETITFFGFGRKHKYYWHDINFLRVREFPFTDRVYVRVGKGKLFSGRYWLDILQFENGKELLEKFKEIERILHPEVAKYQKR</sequence>
<evidence type="ECO:0000313" key="2">
    <source>
        <dbReference type="EMBL" id="MCR2045148.1"/>
    </source>
</evidence>
<dbReference type="Proteomes" id="UP001142078">
    <property type="component" value="Unassembled WGS sequence"/>
</dbReference>
<keyword evidence="1" id="KW-0812">Transmembrane</keyword>
<gene>
    <name evidence="2" type="ORF">NSA23_13645</name>
</gene>
<accession>A0A9X2S616</accession>
<comment type="caution">
    <text evidence="2">The sequence shown here is derived from an EMBL/GenBank/DDBJ whole genome shotgun (WGS) entry which is preliminary data.</text>
</comment>
<keyword evidence="1" id="KW-0472">Membrane</keyword>
<evidence type="ECO:0000256" key="1">
    <source>
        <dbReference type="SAM" id="Phobius"/>
    </source>
</evidence>
<keyword evidence="1" id="KW-1133">Transmembrane helix</keyword>